<name>A0A368U8U8_9GAMM</name>
<comment type="caution">
    <text evidence="1">The sequence shown here is derived from an EMBL/GenBank/DDBJ whole genome shotgun (WGS) entry which is preliminary data.</text>
</comment>
<reference evidence="1 2" key="1">
    <citation type="submission" date="2018-07" db="EMBL/GenBank/DDBJ databases">
        <title>Halomonas rutogse sp. nov., isolated from Lake TangqianCo on Tibetan Plateau.</title>
        <authorList>
            <person name="Lu H."/>
            <person name="Xing P."/>
            <person name="Wu Q."/>
        </authorList>
    </citation>
    <scope>NUCLEOTIDE SEQUENCE [LARGE SCALE GENOMIC DNA]</scope>
    <source>
        <strain evidence="1 2">TQ8S</strain>
    </source>
</reference>
<accession>A0A368U8U8</accession>
<evidence type="ECO:0000313" key="2">
    <source>
        <dbReference type="Proteomes" id="UP000253204"/>
    </source>
</evidence>
<evidence type="ECO:0000313" key="1">
    <source>
        <dbReference type="EMBL" id="RCV93609.1"/>
    </source>
</evidence>
<proteinExistence type="predicted"/>
<keyword evidence="2" id="KW-1185">Reference proteome</keyword>
<protein>
    <submittedName>
        <fullName evidence="1">Uncharacterized protein</fullName>
    </submittedName>
</protein>
<dbReference type="OrthoDB" id="8454908at2"/>
<dbReference type="Proteomes" id="UP000253204">
    <property type="component" value="Unassembled WGS sequence"/>
</dbReference>
<dbReference type="AlphaFoldDB" id="A0A368U8U8"/>
<gene>
    <name evidence="1" type="ORF">DU506_00195</name>
</gene>
<dbReference type="EMBL" id="QPIJ01000001">
    <property type="protein sequence ID" value="RCV93609.1"/>
    <property type="molecule type" value="Genomic_DNA"/>
</dbReference>
<sequence>MANFYGVERSNYVRFQPEAMEVVAAYCDLFEIALAESDGRHCLLPSEQSEDGCFGSQGFVARDSLLCGALEGLDFQEGDEAEVDIDLSEVAKHMQPGEVLVVEKAGAEKLRYVTGFAEAYNHLGECVTLNISEIYQRAADAFGVDRNTITHASY</sequence>
<dbReference type="RefSeq" id="WP_114484937.1">
    <property type="nucleotide sequence ID" value="NZ_CBCSHM010000005.1"/>
</dbReference>
<organism evidence="1 2">
    <name type="scientific">Vreelandella rituensis</name>
    <dbReference type="NCBI Taxonomy" id="2282306"/>
    <lineage>
        <taxon>Bacteria</taxon>
        <taxon>Pseudomonadati</taxon>
        <taxon>Pseudomonadota</taxon>
        <taxon>Gammaproteobacteria</taxon>
        <taxon>Oceanospirillales</taxon>
        <taxon>Halomonadaceae</taxon>
        <taxon>Vreelandella</taxon>
    </lineage>
</organism>